<dbReference type="Gene3D" id="3.20.20.300">
    <property type="entry name" value="Glycoside hydrolase, family 3, N-terminal domain"/>
    <property type="match status" value="1"/>
</dbReference>
<comment type="similarity">
    <text evidence="1 4">Belongs to the glycosyl hydrolase 3 family.</text>
</comment>
<evidence type="ECO:0000256" key="1">
    <source>
        <dbReference type="ARBA" id="ARBA00005336"/>
    </source>
</evidence>
<dbReference type="EMBL" id="WHOB01000012">
    <property type="protein sequence ID" value="NOU77485.1"/>
    <property type="molecule type" value="Genomic_DNA"/>
</dbReference>
<dbReference type="Gene3D" id="3.40.50.1700">
    <property type="entry name" value="Glycoside hydrolase family 3 C-terminal domain"/>
    <property type="match status" value="1"/>
</dbReference>
<feature type="domain" description="Fibronectin type III-like" evidence="5">
    <location>
        <begin position="657"/>
        <end position="726"/>
    </location>
</feature>
<evidence type="ECO:0000313" key="7">
    <source>
        <dbReference type="Proteomes" id="UP000596857"/>
    </source>
</evidence>
<dbReference type="Pfam" id="PF14310">
    <property type="entry name" value="Fn3-like"/>
    <property type="match status" value="1"/>
</dbReference>
<organism evidence="6 7">
    <name type="scientific">Paenibacillus phytohabitans</name>
    <dbReference type="NCBI Taxonomy" id="2654978"/>
    <lineage>
        <taxon>Bacteria</taxon>
        <taxon>Bacillati</taxon>
        <taxon>Bacillota</taxon>
        <taxon>Bacilli</taxon>
        <taxon>Bacillales</taxon>
        <taxon>Paenibacillaceae</taxon>
        <taxon>Paenibacillus</taxon>
    </lineage>
</organism>
<dbReference type="PANTHER" id="PTHR42715">
    <property type="entry name" value="BETA-GLUCOSIDASE"/>
    <property type="match status" value="1"/>
</dbReference>
<evidence type="ECO:0000256" key="3">
    <source>
        <dbReference type="ARBA" id="ARBA00023277"/>
    </source>
</evidence>
<dbReference type="InterPro" id="IPR050288">
    <property type="entry name" value="Cellulose_deg_GH3"/>
</dbReference>
<dbReference type="PROSITE" id="PS00775">
    <property type="entry name" value="GLYCOSYL_HYDROL_F3"/>
    <property type="match status" value="1"/>
</dbReference>
<keyword evidence="4 6" id="KW-0326">Glycosidase</keyword>
<comment type="caution">
    <text evidence="6">The sequence shown here is derived from an EMBL/GenBank/DDBJ whole genome shotgun (WGS) entry which is preliminary data.</text>
</comment>
<dbReference type="Proteomes" id="UP000596857">
    <property type="component" value="Unassembled WGS sequence"/>
</dbReference>
<keyword evidence="3" id="KW-0119">Carbohydrate metabolism</keyword>
<reference evidence="6 7" key="1">
    <citation type="submission" date="2019-10" db="EMBL/GenBank/DDBJ databases">
        <title>Description of Paenibacillus terricola sp. nov.</title>
        <authorList>
            <person name="Carlier A."/>
            <person name="Qi S."/>
        </authorList>
    </citation>
    <scope>NUCLEOTIDE SEQUENCE [LARGE SCALE GENOMIC DNA]</scope>
    <source>
        <strain evidence="6 7">LMG 31459</strain>
    </source>
</reference>
<dbReference type="SMART" id="SM01217">
    <property type="entry name" value="Fn3_like"/>
    <property type="match status" value="1"/>
</dbReference>
<dbReference type="NCBIfam" id="NF011678">
    <property type="entry name" value="PRK15098.1"/>
    <property type="match status" value="1"/>
</dbReference>
<protein>
    <submittedName>
        <fullName evidence="6">Beta-glucosidase BglX</fullName>
        <ecNumber evidence="6">3.2.1.21</ecNumber>
    </submittedName>
</protein>
<gene>
    <name evidence="6" type="primary">bglX</name>
    <name evidence="6" type="ORF">GC101_01185</name>
</gene>
<sequence>MEDSKLQELFDSLTLKEKIYQMVQLSGDFFANTEFVTGPLEKVGLSEEVFENLGSVYNIFGGAKAMKDLQKKYLEHSKHKIPLLFLGDVIYGYTTSFPITLAYGCTWDPEMIENMARIIAKEASVSGIQGTFGPAADLVREPRWGRCLESNGEDPYLNSRYTAAMVKGLQGDLGEDTIASCVKHFAAYGAPIAGREYNSVDMSERTLREVYLPPYKAAVDAGCLMVMPSFNSINGVPSTGNKWLLKDLLRDEWGFEGVTVTDYSGIKELVDHGYAKDNRHAAQLALEATVDIDMRTNCYANELIPLIEEGKVSEDLVNDACWRILVLKNKLGLFEDPYRSADELKEESICNTPEHVDFALKVAEKSIVLLKNDQKVLPLQKEQQIALIGPYADNPTLNGFWSPFARKDIPALKKTLEDKLGAANVHYAFGCPVLGDHSIYNGFPVPKTPYDAIATAEELEKYGEEAVQTAQKSDVIVLALGEHHLTSGEGASKTDISLPKHQIELLKKLKKTGKPIVLVMFNGRPLVLGEEELGCDAIVEAWFPGTAGAAALANILSGETNPSAKLSMTFPRNMGQIPIYYNHLNTGRPAKTSTHSGRFLSRYIDSSNDPMFPFGYGLSYTTFEYSNLTLSSKVLEGTGAITASIEITNTGAVDGEEVIQLYIHDLVGSVVRPVKELKGFQRVAVKANETVKAEFQITEEMLRFYTSDMSYQSEAGDFEVLIGPSSSEFMTERFELIQ</sequence>
<dbReference type="InterPro" id="IPR036881">
    <property type="entry name" value="Glyco_hydro_3_C_sf"/>
</dbReference>
<dbReference type="InterPro" id="IPR026891">
    <property type="entry name" value="Fn3-like"/>
</dbReference>
<evidence type="ECO:0000313" key="6">
    <source>
        <dbReference type="EMBL" id="NOU77485.1"/>
    </source>
</evidence>
<dbReference type="SUPFAM" id="SSF52279">
    <property type="entry name" value="Beta-D-glucan exohydrolase, C-terminal domain"/>
    <property type="match status" value="1"/>
</dbReference>
<dbReference type="Pfam" id="PF00933">
    <property type="entry name" value="Glyco_hydro_3"/>
    <property type="match status" value="1"/>
</dbReference>
<dbReference type="PRINTS" id="PR00133">
    <property type="entry name" value="GLHYDRLASE3"/>
</dbReference>
<evidence type="ECO:0000259" key="5">
    <source>
        <dbReference type="SMART" id="SM01217"/>
    </source>
</evidence>
<keyword evidence="2 4" id="KW-0378">Hydrolase</keyword>
<dbReference type="InterPro" id="IPR036962">
    <property type="entry name" value="Glyco_hydro_3_N_sf"/>
</dbReference>
<dbReference type="InterPro" id="IPR002772">
    <property type="entry name" value="Glyco_hydro_3_C"/>
</dbReference>
<dbReference type="GO" id="GO:0008422">
    <property type="term" value="F:beta-glucosidase activity"/>
    <property type="evidence" value="ECO:0007669"/>
    <property type="project" value="UniProtKB-EC"/>
</dbReference>
<dbReference type="InterPro" id="IPR013783">
    <property type="entry name" value="Ig-like_fold"/>
</dbReference>
<accession>A0ABX1Y975</accession>
<dbReference type="EC" id="3.2.1.21" evidence="6"/>
<dbReference type="Pfam" id="PF01915">
    <property type="entry name" value="Glyco_hydro_3_C"/>
    <property type="match status" value="1"/>
</dbReference>
<dbReference type="Gene3D" id="2.60.40.10">
    <property type="entry name" value="Immunoglobulins"/>
    <property type="match status" value="1"/>
</dbReference>
<keyword evidence="7" id="KW-1185">Reference proteome</keyword>
<dbReference type="SUPFAM" id="SSF51445">
    <property type="entry name" value="(Trans)glycosidases"/>
    <property type="match status" value="1"/>
</dbReference>
<proteinExistence type="inferred from homology"/>
<dbReference type="InterPro" id="IPR001764">
    <property type="entry name" value="Glyco_hydro_3_N"/>
</dbReference>
<name>A0ABX1Y975_9BACL</name>
<evidence type="ECO:0000256" key="2">
    <source>
        <dbReference type="ARBA" id="ARBA00022801"/>
    </source>
</evidence>
<dbReference type="InterPro" id="IPR017853">
    <property type="entry name" value="GH"/>
</dbReference>
<evidence type="ECO:0000256" key="4">
    <source>
        <dbReference type="RuleBase" id="RU361161"/>
    </source>
</evidence>
<dbReference type="InterPro" id="IPR019800">
    <property type="entry name" value="Glyco_hydro_3_AS"/>
</dbReference>
<dbReference type="PANTHER" id="PTHR42715:SF10">
    <property type="entry name" value="BETA-GLUCOSIDASE"/>
    <property type="match status" value="1"/>
</dbReference>
<dbReference type="RefSeq" id="WP_171715775.1">
    <property type="nucleotide sequence ID" value="NZ_WHOB01000012.1"/>
</dbReference>